<name>A0ABX1JXG0_9CELL</name>
<accession>A0ABX1JXG0</accession>
<reference evidence="1 2" key="1">
    <citation type="submission" date="2020-04" db="EMBL/GenBank/DDBJ databases">
        <title>MicrobeNet Type strains.</title>
        <authorList>
            <person name="Nicholson A.C."/>
        </authorList>
    </citation>
    <scope>NUCLEOTIDE SEQUENCE [LARGE SCALE GENOMIC DNA]</scope>
    <source>
        <strain evidence="1 2">ATCC BAA-787</strain>
    </source>
</reference>
<keyword evidence="2" id="KW-1185">Reference proteome</keyword>
<evidence type="ECO:0000313" key="2">
    <source>
        <dbReference type="Proteomes" id="UP000777774"/>
    </source>
</evidence>
<protein>
    <submittedName>
        <fullName evidence="1">Uncharacterized protein</fullName>
    </submittedName>
</protein>
<sequence>MKRCDECTSPVAECNHCEGQGRKRWKGECTFCRGTGMVCSGNSNHRW</sequence>
<dbReference type="Proteomes" id="UP000777774">
    <property type="component" value="Unassembled WGS sequence"/>
</dbReference>
<organism evidence="1 2">
    <name type="scientific">Cellulomonas septica</name>
    <dbReference type="NCBI Taxonomy" id="285080"/>
    <lineage>
        <taxon>Bacteria</taxon>
        <taxon>Bacillati</taxon>
        <taxon>Actinomycetota</taxon>
        <taxon>Actinomycetes</taxon>
        <taxon>Micrococcales</taxon>
        <taxon>Cellulomonadaceae</taxon>
        <taxon>Cellulomonas</taxon>
    </lineage>
</organism>
<proteinExistence type="predicted"/>
<evidence type="ECO:0000313" key="1">
    <source>
        <dbReference type="EMBL" id="NKY39013.1"/>
    </source>
</evidence>
<dbReference type="RefSeq" id="WP_168678160.1">
    <property type="nucleotide sequence ID" value="NZ_JAAXOY010000088.1"/>
</dbReference>
<comment type="caution">
    <text evidence="1">The sequence shown here is derived from an EMBL/GenBank/DDBJ whole genome shotgun (WGS) entry which is preliminary data.</text>
</comment>
<gene>
    <name evidence="1" type="ORF">HGA02_05535</name>
</gene>
<dbReference type="EMBL" id="JAAXOY010000088">
    <property type="protein sequence ID" value="NKY39013.1"/>
    <property type="molecule type" value="Genomic_DNA"/>
</dbReference>